<dbReference type="AlphaFoldDB" id="A0A1H7S1Z6"/>
<keyword evidence="2" id="KW-1185">Reference proteome</keyword>
<gene>
    <name evidence="1" type="ORF">SAMN04487910_2965</name>
</gene>
<evidence type="ECO:0000313" key="2">
    <source>
        <dbReference type="Proteomes" id="UP000198521"/>
    </source>
</evidence>
<organism evidence="1 2">
    <name type="scientific">Aquimarina amphilecti</name>
    <dbReference type="NCBI Taxonomy" id="1038014"/>
    <lineage>
        <taxon>Bacteria</taxon>
        <taxon>Pseudomonadati</taxon>
        <taxon>Bacteroidota</taxon>
        <taxon>Flavobacteriia</taxon>
        <taxon>Flavobacteriales</taxon>
        <taxon>Flavobacteriaceae</taxon>
        <taxon>Aquimarina</taxon>
    </lineage>
</organism>
<accession>A0A1H7S1Z6</accession>
<evidence type="ECO:0000313" key="1">
    <source>
        <dbReference type="EMBL" id="SEL66582.1"/>
    </source>
</evidence>
<dbReference type="STRING" id="1038014.SAMN04487910_2965"/>
<sequence length="410" mass="46080">MKLRTYTYLLFLVILILGFTTSNPIIKNIQKINITTLQAKNTYTAGEEIILKFKAEESSEISLIVKSSYGISVLNSQEKEGNLVFKIPPFLSQKRGVINYKLVHNLQEIYSGSLHIKASKMIKEPLESYLGPTSITAGGKDYGMFTVIPSDNYDNPIQDSTLVTIKHQFLDLEKDSELFINNFIAWKNIYSYQESGRILVSANTGNLASKEFTLNVFPSQAQDFELKVSKKHEYADGNQIVKFFTSEIKDEYGNTISDGRIVEFSILTNHNEQLRASGTTIKGVATGYMIHPAKASSWTAQAFIPEMAESDQLTLEFKPAVTDYTITFDKGKRNIKVGAILSFMNQIIPDGAMISLHVYNNDTLTDTFTEFSSKGFVDFYLSNDFFPAGEYTLEVTGMGITKKYDHIVLE</sequence>
<reference evidence="1 2" key="1">
    <citation type="submission" date="2016-10" db="EMBL/GenBank/DDBJ databases">
        <authorList>
            <person name="de Groot N.N."/>
        </authorList>
    </citation>
    <scope>NUCLEOTIDE SEQUENCE [LARGE SCALE GENOMIC DNA]</scope>
    <source>
        <strain evidence="1 2">DSM 25232</strain>
    </source>
</reference>
<dbReference type="Proteomes" id="UP000198521">
    <property type="component" value="Unassembled WGS sequence"/>
</dbReference>
<dbReference type="EMBL" id="FOAB01000005">
    <property type="protein sequence ID" value="SEL66582.1"/>
    <property type="molecule type" value="Genomic_DNA"/>
</dbReference>
<dbReference type="RefSeq" id="WP_091409918.1">
    <property type="nucleotide sequence ID" value="NZ_FOAB01000005.1"/>
</dbReference>
<proteinExistence type="predicted"/>
<name>A0A1H7S1Z6_AQUAM</name>
<protein>
    <submittedName>
        <fullName evidence="1">Uncharacterized protein</fullName>
    </submittedName>
</protein>